<proteinExistence type="predicted"/>
<dbReference type="GO" id="GO:0003676">
    <property type="term" value="F:nucleic acid binding"/>
    <property type="evidence" value="ECO:0007669"/>
    <property type="project" value="InterPro"/>
</dbReference>
<dbReference type="Pfam" id="PF13966">
    <property type="entry name" value="zf-RVT"/>
    <property type="match status" value="1"/>
</dbReference>
<dbReference type="Gene3D" id="3.30.420.10">
    <property type="entry name" value="Ribonuclease H-like superfamily/Ribonuclease H"/>
    <property type="match status" value="1"/>
</dbReference>
<dbReference type="InterPro" id="IPR036691">
    <property type="entry name" value="Endo/exonu/phosph_ase_sf"/>
</dbReference>
<dbReference type="InterPro" id="IPR000477">
    <property type="entry name" value="RT_dom"/>
</dbReference>
<sequence length="1726" mass="197018">MEIQLEEGDDWSLTLTRFMVVGKIIANRVLNRRGVVSILRGIWSEEVAPCIREIKENMYSISFKSEKEVEKVLMDGPWVEDPISRGGLGRGFLRLRVGLEVSKPLVEGFWVPRQNREKVWAEVKYERLADFCYTCGRIGHVSRKCGEESEAMDENGKPRFGPHMRAAPARDVSWNRGNVGSSSYKIGSRREATKFDQAAVARESLNASENEDNKENLVARNARKGKGVAHEEGCCQLKQKNNVNNVVLTQFAGANMQQWMGQSQVMEIQRKEAYCGGISMHAVLDKHDTVLVDRNILVDKPMLEHTATTHSLPFNIPLDVQSEAFNFDNRPPGNMMLEEELNSSFANPVVLSQTLALHNNTADVPPEFSPPNQTVGPLPSLNTNNNLNNLPSISIHLASPASEQSVLPIDEPGVPELPYDESGVHGLLYHEHGVPELPYVEPGDPELPIAESDIPELFSRFYVFDRNLNSYVPVQQSEFNIADIGVNNEGNVVGSRLDAFIHSRRQMRITDRDNEEDHSSGLRRLELKRGLDEEGEGSTAMKRMRVSTQNVWSTTNDSLGIGVENISGGCSKGKKVSRKTSGARRGRPRRVVWSRKQVEELCLFEVPVQESSKIGVREVSISMDGGFAFAEGGGDTEVVNPDGSKYRISWIYGAPVFNDRKVVWDRLKRKSLSIEGPWMCVGDMNDIVADSEKEGGPPKDRRYIQNFKTMIEFCQLMEVPTNGQSFTWSGVRDGMVIKERLDRCLVNLDWFELSERSKKKFKYEATWNESEDCKRIIREGWELAVDGNPTYKVVCKLKRCRSLLKNWCKEKDKHKKSKENLIKAIADINDKGDSLEDRDLVKDLESRLRNIWQEEETYWHQRARVNWLKCGDSNTKYFHQTTLKRRQFNKILKLKKGDEWIEKEDEIMGEFLRYYEGLFTTRGDRDWDRVLQCVPEVVTREMNESLLVSITDEEVKQAVFQMGELKSLGPDGFNGQFFQTHWEVVQEDICNMVKNFFRSGKILKEINCTEIVLIPKVKSPESVTQFRPISLCNYIYKIISKLMVNRMKQFMGSLVTEEQSAFVEGRQIHDNVLVAQEVFHYLRVKKRGGSYDVAIKIDMSKAYDRVEWDFLYALLLKLGFLSCPELSHLLFADDSLFFMKADPDNCGKLFDILQEYSAASGQEINLEKSNLIFSSNTPQEHESERKIHWCSWDAMTLPKTEGGMGFKDLEVFNRALLAKQAWRAMNNSNALWVKVLKGIYFPNSDFMKAKKGARASWSWHSLLDGRDFLNDHIQWQVGNGAQIHIWDDKWVPDIGRLTASGNFSSQKPDKVAEIINHNQRVWDIEPVKQWITKDEQDAICRIPLGVFEREDKRVWPHNTSGQYSVKSGYFILKNNMSSSQNPNRASSSHNVDHTIWKFIWKLTCPNKIKTFLWRCCRNALPTAMGLFKRNCRDSGLCSICGQGEETIEHILLTCDWTRGVWLCVCGLIIDMQGLSTFDKWLDQLRKMLTDSEDGGRQMLTKIAFVCWIIWKVRCEVVIAEEKLQHVQVVYRIQKAIGDFELANFIADKRQVIKNDQQVVQRWSKPELGWLKYNCDGSFCKDTKNFGNGVVVRNHSGHILEGIGMTVDGSSALCAEALALREAVQLAVKSGVQNAVFEIDSAELFTNVQQRIVSKQDWHISHIIQDIQSMLPCLDKSMVRKVSRSANLAADWFAKQSRRKMSCSGWRQFPPSSLVGIWNKDGVSAPP</sequence>
<evidence type="ECO:0000256" key="2">
    <source>
        <dbReference type="SAM" id="Coils"/>
    </source>
</evidence>
<dbReference type="InterPro" id="IPR012337">
    <property type="entry name" value="RNaseH-like_sf"/>
</dbReference>
<dbReference type="PANTHER" id="PTHR46890">
    <property type="entry name" value="NON-LTR RETROLELEMENT REVERSE TRANSCRIPTASE-LIKE PROTEIN-RELATED"/>
    <property type="match status" value="1"/>
</dbReference>
<dbReference type="EMBL" id="AWWV01012402">
    <property type="protein sequence ID" value="OMO67492.1"/>
    <property type="molecule type" value="Genomic_DNA"/>
</dbReference>
<accession>A0A1R3HAV4</accession>
<dbReference type="PANTHER" id="PTHR46890:SF48">
    <property type="entry name" value="RNA-DIRECTED DNA POLYMERASE"/>
    <property type="match status" value="1"/>
</dbReference>
<gene>
    <name evidence="5" type="ORF">CCACVL1_20493</name>
</gene>
<dbReference type="InterPro" id="IPR036397">
    <property type="entry name" value="RNaseH_sf"/>
</dbReference>
<dbReference type="InterPro" id="IPR001878">
    <property type="entry name" value="Znf_CCHC"/>
</dbReference>
<dbReference type="GO" id="GO:0004523">
    <property type="term" value="F:RNA-DNA hybrid ribonuclease activity"/>
    <property type="evidence" value="ECO:0007669"/>
    <property type="project" value="InterPro"/>
</dbReference>
<organism evidence="5 6">
    <name type="scientific">Corchorus capsularis</name>
    <name type="common">Jute</name>
    <dbReference type="NCBI Taxonomy" id="210143"/>
    <lineage>
        <taxon>Eukaryota</taxon>
        <taxon>Viridiplantae</taxon>
        <taxon>Streptophyta</taxon>
        <taxon>Embryophyta</taxon>
        <taxon>Tracheophyta</taxon>
        <taxon>Spermatophyta</taxon>
        <taxon>Magnoliopsida</taxon>
        <taxon>eudicotyledons</taxon>
        <taxon>Gunneridae</taxon>
        <taxon>Pentapetalae</taxon>
        <taxon>rosids</taxon>
        <taxon>malvids</taxon>
        <taxon>Malvales</taxon>
        <taxon>Malvaceae</taxon>
        <taxon>Grewioideae</taxon>
        <taxon>Apeibeae</taxon>
        <taxon>Corchorus</taxon>
    </lineage>
</organism>
<dbReference type="OrthoDB" id="998104at2759"/>
<feature type="coiled-coil region" evidence="2">
    <location>
        <begin position="811"/>
        <end position="838"/>
    </location>
</feature>
<evidence type="ECO:0000259" key="4">
    <source>
        <dbReference type="PROSITE" id="PS50158"/>
    </source>
</evidence>
<dbReference type="Gene3D" id="3.60.10.10">
    <property type="entry name" value="Endonuclease/exonuclease/phosphatase"/>
    <property type="match status" value="1"/>
</dbReference>
<dbReference type="InterPro" id="IPR026960">
    <property type="entry name" value="RVT-Znf"/>
</dbReference>
<dbReference type="STRING" id="210143.A0A1R3HAV4"/>
<dbReference type="Pfam" id="PF00078">
    <property type="entry name" value="RVT_1"/>
    <property type="match status" value="1"/>
</dbReference>
<dbReference type="GO" id="GO:0003964">
    <property type="term" value="F:RNA-directed DNA polymerase activity"/>
    <property type="evidence" value="ECO:0007669"/>
    <property type="project" value="UniProtKB-KW"/>
</dbReference>
<keyword evidence="1" id="KW-0479">Metal-binding</keyword>
<keyword evidence="6" id="KW-1185">Reference proteome</keyword>
<keyword evidence="5" id="KW-0808">Transferase</keyword>
<dbReference type="SUPFAM" id="SSF53098">
    <property type="entry name" value="Ribonuclease H-like"/>
    <property type="match status" value="1"/>
</dbReference>
<evidence type="ECO:0000256" key="1">
    <source>
        <dbReference type="PROSITE-ProRule" id="PRU00047"/>
    </source>
</evidence>
<dbReference type="CDD" id="cd01650">
    <property type="entry name" value="RT_nLTR_like"/>
    <property type="match status" value="1"/>
</dbReference>
<dbReference type="GO" id="GO:0008270">
    <property type="term" value="F:zinc ion binding"/>
    <property type="evidence" value="ECO:0007669"/>
    <property type="project" value="UniProtKB-KW"/>
</dbReference>
<feature type="region of interest" description="Disordered" evidence="3">
    <location>
        <begin position="510"/>
        <end position="541"/>
    </location>
</feature>
<name>A0A1R3HAV4_COCAP</name>
<feature type="domain" description="CCHC-type" evidence="4">
    <location>
        <begin position="132"/>
        <end position="145"/>
    </location>
</feature>
<comment type="caution">
    <text evidence="5">The sequence shown here is derived from an EMBL/GenBank/DDBJ whole genome shotgun (WGS) entry which is preliminary data.</text>
</comment>
<evidence type="ECO:0000313" key="6">
    <source>
        <dbReference type="Proteomes" id="UP000188268"/>
    </source>
</evidence>
<keyword evidence="1" id="KW-0863">Zinc-finger</keyword>
<dbReference type="InterPro" id="IPR002156">
    <property type="entry name" value="RNaseH_domain"/>
</dbReference>
<keyword evidence="5" id="KW-0548">Nucleotidyltransferase</keyword>
<dbReference type="SUPFAM" id="SSF56219">
    <property type="entry name" value="DNase I-like"/>
    <property type="match status" value="1"/>
</dbReference>
<dbReference type="InterPro" id="IPR044730">
    <property type="entry name" value="RNase_H-like_dom_plant"/>
</dbReference>
<evidence type="ECO:0000313" key="5">
    <source>
        <dbReference type="EMBL" id="OMO67492.1"/>
    </source>
</evidence>
<dbReference type="Gramene" id="OMO67492">
    <property type="protein sequence ID" value="OMO67492"/>
    <property type="gene ID" value="CCACVL1_20493"/>
</dbReference>
<dbReference type="InterPro" id="IPR052343">
    <property type="entry name" value="Retrotransposon-Effector_Assoc"/>
</dbReference>
<feature type="compositionally biased region" description="Basic and acidic residues" evidence="3">
    <location>
        <begin position="510"/>
        <end position="532"/>
    </location>
</feature>
<dbReference type="CDD" id="cd06222">
    <property type="entry name" value="RNase_H_like"/>
    <property type="match status" value="1"/>
</dbReference>
<keyword evidence="1" id="KW-0862">Zinc</keyword>
<reference evidence="5 6" key="1">
    <citation type="submission" date="2013-09" db="EMBL/GenBank/DDBJ databases">
        <title>Corchorus capsularis genome sequencing.</title>
        <authorList>
            <person name="Alam M."/>
            <person name="Haque M.S."/>
            <person name="Islam M.S."/>
            <person name="Emdad E.M."/>
            <person name="Islam M.M."/>
            <person name="Ahmed B."/>
            <person name="Halim A."/>
            <person name="Hossen Q.M.M."/>
            <person name="Hossain M.Z."/>
            <person name="Ahmed R."/>
            <person name="Khan M.M."/>
            <person name="Islam R."/>
            <person name="Rashid M.M."/>
            <person name="Khan S.A."/>
            <person name="Rahman M.S."/>
            <person name="Alam M."/>
        </authorList>
    </citation>
    <scope>NUCLEOTIDE SEQUENCE [LARGE SCALE GENOMIC DNA]</scope>
    <source>
        <strain evidence="6">cv. CVL-1</strain>
        <tissue evidence="5">Whole seedling</tissue>
    </source>
</reference>
<dbReference type="Pfam" id="PF14392">
    <property type="entry name" value="zf-CCHC_4"/>
    <property type="match status" value="1"/>
</dbReference>
<protein>
    <submittedName>
        <fullName evidence="5">Reverse transcriptase</fullName>
    </submittedName>
</protein>
<evidence type="ECO:0000256" key="3">
    <source>
        <dbReference type="SAM" id="MobiDB-lite"/>
    </source>
</evidence>
<dbReference type="Proteomes" id="UP000188268">
    <property type="component" value="Unassembled WGS sequence"/>
</dbReference>
<keyword evidence="5" id="KW-0695">RNA-directed DNA polymerase</keyword>
<keyword evidence="2" id="KW-0175">Coiled coil</keyword>
<dbReference type="InterPro" id="IPR025836">
    <property type="entry name" value="Zn_knuckle_CX2CX4HX4C"/>
</dbReference>
<dbReference type="Pfam" id="PF13456">
    <property type="entry name" value="RVT_3"/>
    <property type="match status" value="1"/>
</dbReference>
<dbReference type="PROSITE" id="PS50158">
    <property type="entry name" value="ZF_CCHC"/>
    <property type="match status" value="1"/>
</dbReference>